<dbReference type="EMBL" id="KF594192">
    <property type="protein sequence ID" value="AIE38702.1"/>
    <property type="molecule type" value="Genomic_DNA"/>
</dbReference>
<sequence length="79" mass="7919">MSFKETTGYKVVSLVASTSASITAGAVVGALCPPAGVVLTAIYGVGSSVLGTYVGDKAGRQYAETLAETIDSMKTPSTN</sequence>
<dbReference type="EMBL" id="KF594194">
    <property type="protein sequence ID" value="AIE38788.1"/>
    <property type="molecule type" value="Genomic_DNA"/>
</dbReference>
<proteinExistence type="predicted"/>
<evidence type="ECO:0000313" key="1">
    <source>
        <dbReference type="EMBL" id="AIE38358.1"/>
    </source>
</evidence>
<dbReference type="EMBL" id="KF594185">
    <property type="protein sequence ID" value="AIE38401.1"/>
    <property type="molecule type" value="Genomic_DNA"/>
</dbReference>
<evidence type="ECO:0000313" key="6">
    <source>
        <dbReference type="EMBL" id="AIE38573.1"/>
    </source>
</evidence>
<evidence type="ECO:0000313" key="2">
    <source>
        <dbReference type="EMBL" id="AIE38401.1"/>
    </source>
</evidence>
<organism evidence="2">
    <name type="scientific">Siphovirus contig89</name>
    <dbReference type="NCBI Taxonomy" id="1518022"/>
    <lineage>
        <taxon>Viruses</taxon>
        <taxon>Duplodnaviria</taxon>
        <taxon>Heunggongvirae</taxon>
        <taxon>Uroviricota</taxon>
        <taxon>Caudoviricetes</taxon>
    </lineage>
</organism>
<evidence type="ECO:0000313" key="7">
    <source>
        <dbReference type="EMBL" id="AIE38616.1"/>
    </source>
</evidence>
<dbReference type="EMBL" id="KF594189">
    <property type="protein sequence ID" value="AIE38573.1"/>
    <property type="molecule type" value="Genomic_DNA"/>
</dbReference>
<dbReference type="EMBL" id="KF594193">
    <property type="protein sequence ID" value="AIE38745.1"/>
    <property type="molecule type" value="Genomic_DNA"/>
</dbReference>
<dbReference type="EMBL" id="KF594191">
    <property type="protein sequence ID" value="AIE38659.1"/>
    <property type="molecule type" value="Genomic_DNA"/>
</dbReference>
<dbReference type="EMBL" id="KF594187">
    <property type="protein sequence ID" value="AIE38487.1"/>
    <property type="molecule type" value="Genomic_DNA"/>
</dbReference>
<reference evidence="2" key="1">
    <citation type="journal article" date="2014" name="ISME J.">
        <title>Human oral viruses are personal, persistent and gender-consistent.</title>
        <authorList>
            <person name="Abeles S.R."/>
            <person name="Robles-Sikisaka R."/>
            <person name="Ly M."/>
            <person name="Lum A.G."/>
            <person name="Salzman J."/>
            <person name="Boehm T.K."/>
            <person name="Pride D.T."/>
        </authorList>
    </citation>
    <scope>NUCLEOTIDE SEQUENCE</scope>
    <source>
        <strain evidence="8">Day14AM</strain>
        <strain evidence="1">Day1AM</strain>
        <strain evidence="2">Day1Noon</strain>
        <strain evidence="3">Day1PM</strain>
        <strain evidence="4">Day2AM</strain>
        <strain evidence="9">Day30AM</strain>
        <strain evidence="10">Day30Noon</strain>
        <strain evidence="5">Day4AM</strain>
        <strain evidence="11">Day60AM</strain>
        <strain evidence="6">Day7AM</strain>
        <strain evidence="7">Day7Noon</strain>
    </source>
</reference>
<evidence type="ECO:0000313" key="10">
    <source>
        <dbReference type="EMBL" id="AIE38745.1"/>
    </source>
</evidence>
<name>A0A075EHZ4_9CAUD</name>
<protein>
    <submittedName>
        <fullName evidence="2">Uncharacterized protein</fullName>
    </submittedName>
</protein>
<dbReference type="EMBL" id="KF594184">
    <property type="protein sequence ID" value="AIE38358.1"/>
    <property type="molecule type" value="Genomic_DNA"/>
</dbReference>
<evidence type="ECO:0000313" key="3">
    <source>
        <dbReference type="EMBL" id="AIE38444.1"/>
    </source>
</evidence>
<dbReference type="EMBL" id="KF594188">
    <property type="protein sequence ID" value="AIE38530.1"/>
    <property type="molecule type" value="Genomic_DNA"/>
</dbReference>
<evidence type="ECO:0000313" key="9">
    <source>
        <dbReference type="EMBL" id="AIE38702.1"/>
    </source>
</evidence>
<dbReference type="EMBL" id="KF594186">
    <property type="protein sequence ID" value="AIE38444.1"/>
    <property type="molecule type" value="Genomic_DNA"/>
</dbReference>
<dbReference type="EMBL" id="KF594190">
    <property type="protein sequence ID" value="AIE38616.1"/>
    <property type="molecule type" value="Genomic_DNA"/>
</dbReference>
<evidence type="ECO:0000313" key="5">
    <source>
        <dbReference type="EMBL" id="AIE38530.1"/>
    </source>
</evidence>
<evidence type="ECO:0000313" key="8">
    <source>
        <dbReference type="EMBL" id="AIE38659.1"/>
    </source>
</evidence>
<accession>A0A075EHZ4</accession>
<evidence type="ECO:0000313" key="11">
    <source>
        <dbReference type="EMBL" id="AIE38788.1"/>
    </source>
</evidence>
<evidence type="ECO:0000313" key="4">
    <source>
        <dbReference type="EMBL" id="AIE38487.1"/>
    </source>
</evidence>